<reference evidence="7 8" key="1">
    <citation type="submission" date="2022-08" db="EMBL/GenBank/DDBJ databases">
        <title>Bacterial and archaeal communities from various locations to study Microbial Dark Matter (Phase II).</title>
        <authorList>
            <person name="Stepanauskas R."/>
        </authorList>
    </citation>
    <scope>NUCLEOTIDE SEQUENCE [LARGE SCALE GENOMIC DNA]</scope>
    <source>
        <strain evidence="7 8">PD1</strain>
    </source>
</reference>
<keyword evidence="2 7" id="KW-0413">Isomerase</keyword>
<evidence type="ECO:0000259" key="5">
    <source>
        <dbReference type="Pfam" id="PF02952"/>
    </source>
</evidence>
<feature type="domain" description="L-fucose isomerase C-terminal" evidence="5">
    <location>
        <begin position="345"/>
        <end position="480"/>
    </location>
</feature>
<feature type="domain" description="L-fucose isomerase N-terminal-1" evidence="6">
    <location>
        <begin position="2"/>
        <end position="144"/>
    </location>
</feature>
<dbReference type="SUPFAM" id="SSF53743">
    <property type="entry name" value="FucI/AraA N-terminal and middle domains"/>
    <property type="match status" value="1"/>
</dbReference>
<dbReference type="InterPro" id="IPR004216">
    <property type="entry name" value="Fuc/Ara_isomerase_C"/>
</dbReference>
<dbReference type="InterPro" id="IPR012888">
    <property type="entry name" value="Fucose_iso_N1"/>
</dbReference>
<dbReference type="SUPFAM" id="SSF50443">
    <property type="entry name" value="FucI/AraA C-terminal domain-like"/>
    <property type="match status" value="1"/>
</dbReference>
<dbReference type="InterPro" id="IPR038392">
    <property type="entry name" value="Fucose_isomerase_dom2_sf"/>
</dbReference>
<dbReference type="PANTHER" id="PTHR37840:SF1">
    <property type="entry name" value="L-FUCOSE ISOMERASE"/>
    <property type="match status" value="1"/>
</dbReference>
<gene>
    <name evidence="7" type="ORF">M2350_003235</name>
</gene>
<dbReference type="Gene3D" id="3.40.50.1070">
    <property type="match status" value="1"/>
</dbReference>
<evidence type="ECO:0000313" key="8">
    <source>
        <dbReference type="Proteomes" id="UP001204798"/>
    </source>
</evidence>
<keyword evidence="1" id="KW-0963">Cytoplasm</keyword>
<evidence type="ECO:0000256" key="2">
    <source>
        <dbReference type="ARBA" id="ARBA00023235"/>
    </source>
</evidence>
<evidence type="ECO:0000313" key="7">
    <source>
        <dbReference type="EMBL" id="MCS3920798.1"/>
    </source>
</evidence>
<dbReference type="Pfam" id="PF07881">
    <property type="entry name" value="Fucose_iso_N1"/>
    <property type="match status" value="1"/>
</dbReference>
<dbReference type="Pfam" id="PF02952">
    <property type="entry name" value="Fucose_iso_C"/>
    <property type="match status" value="1"/>
</dbReference>
<dbReference type="RefSeq" id="WP_259100953.1">
    <property type="nucleotide sequence ID" value="NZ_CP130454.1"/>
</dbReference>
<name>A0ABT2ES53_9BACT</name>
<dbReference type="Gene3D" id="3.40.275.10">
    <property type="entry name" value="L-fucose Isomerase, Chain A, domain 2"/>
    <property type="match status" value="1"/>
</dbReference>
<evidence type="ECO:0000256" key="4">
    <source>
        <dbReference type="ARBA" id="ARBA00023277"/>
    </source>
</evidence>
<dbReference type="EC" id="5.3.1.25" evidence="7"/>
<proteinExistence type="predicted"/>
<accession>A0ABT2ES53</accession>
<dbReference type="InterPro" id="IPR015888">
    <property type="entry name" value="Fuc_isomerase_C"/>
</dbReference>
<comment type="caution">
    <text evidence="7">The sequence shown here is derived from an EMBL/GenBank/DDBJ whole genome shotgun (WGS) entry which is preliminary data.</text>
</comment>
<sequence length="485" mass="55453">MRIGVVTFTDGRKRVAEALWEDCLRFQQRLVEWLKSEGHEVVADDVVVWNWETAKKQGGRMKETNCDAVIFNFCVWSYPDFTVQCAQQFDAPILFLGNINPGYPGWVAFFASAGALDEIGRPFGRALGDIDDPKVQETIREFLRRHSPDKRQKGYEAAKKLFGLRYGEIDGPSMGMYTGHIDQSQWMWQFGIHVHHVSQLTIAARMEKISDDRVEAGLKWLEEHAAAIEWDPPYLSPGLDGTLARQIRLYLAVKDLCKEEGLDFCGLTGQLDFTEWERGVTMDLAEALLNDIADWEENPKRIIITATECDSNGALTMQLMHHLTGTPVLFADLRHYHADLDVYDLVNSGQHSPWLAKYSDDFRVNWKEVHLRPAPKLYFPCGGASVAFFSDPVEKVTFGRITRYKGRYRMHIFTGSFVRFGKEKDEELARMTTWEWPHAFARFDCPMEVIAKNFSCNHIHAVLGDWVGELVAACEYLDIEPIVLS</sequence>
<keyword evidence="8" id="KW-1185">Reference proteome</keyword>
<dbReference type="EMBL" id="JANUCP010000007">
    <property type="protein sequence ID" value="MCS3920798.1"/>
    <property type="molecule type" value="Genomic_DNA"/>
</dbReference>
<dbReference type="InterPro" id="IPR038393">
    <property type="entry name" value="Fuc_iso_dom3_sf"/>
</dbReference>
<dbReference type="Proteomes" id="UP001204798">
    <property type="component" value="Unassembled WGS sequence"/>
</dbReference>
<keyword evidence="4" id="KW-0119">Carbohydrate metabolism</keyword>
<evidence type="ECO:0000259" key="6">
    <source>
        <dbReference type="Pfam" id="PF07881"/>
    </source>
</evidence>
<dbReference type="InterPro" id="IPR005763">
    <property type="entry name" value="Fucose_isomerase"/>
</dbReference>
<dbReference type="CDD" id="cd00578">
    <property type="entry name" value="L-fuc_L-ara-isomerases"/>
    <property type="match status" value="1"/>
</dbReference>
<organism evidence="7 8">
    <name type="scientific">Candidatus Fervidibacter sacchari</name>
    <dbReference type="NCBI Taxonomy" id="1448929"/>
    <lineage>
        <taxon>Bacteria</taxon>
        <taxon>Candidatus Fervidibacterota</taxon>
        <taxon>Candidatus Fervidibacter</taxon>
    </lineage>
</organism>
<dbReference type="Gene3D" id="3.20.14.10">
    <property type="entry name" value="L-fucose/L-arabinose isomerase, C-terminal"/>
    <property type="match status" value="1"/>
</dbReference>
<evidence type="ECO:0000256" key="3">
    <source>
        <dbReference type="ARBA" id="ARBA00023253"/>
    </source>
</evidence>
<protein>
    <submittedName>
        <fullName evidence="7">L-fucose isomerase</fullName>
        <ecNumber evidence="7">5.3.1.25</ecNumber>
    </submittedName>
</protein>
<dbReference type="InterPro" id="IPR009015">
    <property type="entry name" value="Fucose_isomerase_N/cen_sf"/>
</dbReference>
<dbReference type="PANTHER" id="PTHR37840">
    <property type="entry name" value="L-FUCOSE ISOMERASE"/>
    <property type="match status" value="1"/>
</dbReference>
<dbReference type="InterPro" id="IPR038391">
    <property type="entry name" value="Fucose_iso_dom1_sf"/>
</dbReference>
<keyword evidence="3" id="KW-0294">Fucose metabolism</keyword>
<evidence type="ECO:0000256" key="1">
    <source>
        <dbReference type="ARBA" id="ARBA00022490"/>
    </source>
</evidence>
<dbReference type="GO" id="GO:0008736">
    <property type="term" value="F:L-fucose isomerase activity"/>
    <property type="evidence" value="ECO:0007669"/>
    <property type="project" value="UniProtKB-EC"/>
</dbReference>